<protein>
    <submittedName>
        <fullName evidence="1">Cadherin-related family member 2</fullName>
    </submittedName>
</protein>
<organism evidence="1 2">
    <name type="scientific">Nibea albiflora</name>
    <name type="common">Yellow drum</name>
    <name type="synonym">Corvina albiflora</name>
    <dbReference type="NCBI Taxonomy" id="240163"/>
    <lineage>
        <taxon>Eukaryota</taxon>
        <taxon>Metazoa</taxon>
        <taxon>Chordata</taxon>
        <taxon>Craniata</taxon>
        <taxon>Vertebrata</taxon>
        <taxon>Euteleostomi</taxon>
        <taxon>Actinopterygii</taxon>
        <taxon>Neopterygii</taxon>
        <taxon>Teleostei</taxon>
        <taxon>Neoteleostei</taxon>
        <taxon>Acanthomorphata</taxon>
        <taxon>Eupercaria</taxon>
        <taxon>Sciaenidae</taxon>
        <taxon>Nibea</taxon>
    </lineage>
</organism>
<accession>A0ACB7EQT5</accession>
<name>A0ACB7EQT5_NIBAL</name>
<dbReference type="Proteomes" id="UP000805704">
    <property type="component" value="Chromosome 3"/>
</dbReference>
<dbReference type="EMBL" id="CM024791">
    <property type="protein sequence ID" value="KAG8004170.1"/>
    <property type="molecule type" value="Genomic_DNA"/>
</dbReference>
<evidence type="ECO:0000313" key="2">
    <source>
        <dbReference type="Proteomes" id="UP000805704"/>
    </source>
</evidence>
<evidence type="ECO:0000313" key="1">
    <source>
        <dbReference type="EMBL" id="KAG8004170.1"/>
    </source>
</evidence>
<gene>
    <name evidence="1" type="primary">CDHR2</name>
    <name evidence="1" type="ORF">GBF38_008397</name>
</gene>
<sequence>MVDVSVLDVNDERPEFKPSSPVTVKENTTITGAVGSFEGFDKDGNHSLVYKLESMKCRCNDSLTPCSNFILDPTGEVRLNPEKKLDYEQCDKVMIEAQVEDEFTEKGENNSATTEILVINIEDINDNAPEFIYSNAVFVVVSESASKGTSVAGVTATDRDSGINRQIEFKVTAVQFVNTDNVTNEMRTPFEAVTTQQKDIYVGIIQTTEPLNMELKGKYLVTVTAMDSGSLSTSTKLDIFTIDESYKITLGFTRSEAQVIQNKDEITRAENTIVTAYFVYPNGTALTDSEVTKMLSDPDHYPILAQLGLENIGTPPVEEVESDPVKYALLGMVGGLVIVLSVLTTSLLCTRRKANPVLNLNFDTAMVLGLDEESSDVDKVSLNSLDYSDEMSIPEKETMYENMMHMIKEEDEEDNGPPEYIEPLGAALAQRGKKKTTDNADMGQSNPAFDTTDL</sequence>
<proteinExistence type="predicted"/>
<keyword evidence="2" id="KW-1185">Reference proteome</keyword>
<comment type="caution">
    <text evidence="1">The sequence shown here is derived from an EMBL/GenBank/DDBJ whole genome shotgun (WGS) entry which is preliminary data.</text>
</comment>
<reference evidence="1" key="1">
    <citation type="submission" date="2020-04" db="EMBL/GenBank/DDBJ databases">
        <title>A chromosome-scale assembly and high-density genetic map of the yellow drum (Nibea albiflora) genome.</title>
        <authorList>
            <person name="Xu D."/>
            <person name="Zhang W."/>
            <person name="Chen R."/>
            <person name="Tan P."/>
            <person name="Wang L."/>
            <person name="Song H."/>
            <person name="Tian L."/>
            <person name="Zhu Q."/>
            <person name="Wang B."/>
        </authorList>
    </citation>
    <scope>NUCLEOTIDE SEQUENCE</scope>
    <source>
        <strain evidence="1">ZJHYS-2018</strain>
    </source>
</reference>